<accession>A0A9P8W4J1</accession>
<proteinExistence type="inferred from homology"/>
<organism evidence="4 5">
    <name type="scientific">Thelonectria olida</name>
    <dbReference type="NCBI Taxonomy" id="1576542"/>
    <lineage>
        <taxon>Eukaryota</taxon>
        <taxon>Fungi</taxon>
        <taxon>Dikarya</taxon>
        <taxon>Ascomycota</taxon>
        <taxon>Pezizomycotina</taxon>
        <taxon>Sordariomycetes</taxon>
        <taxon>Hypocreomycetidae</taxon>
        <taxon>Hypocreales</taxon>
        <taxon>Nectriaceae</taxon>
        <taxon>Thelonectria</taxon>
    </lineage>
</organism>
<dbReference type="CDD" id="cd05374">
    <property type="entry name" value="17beta-HSD-like_SDR_c"/>
    <property type="match status" value="1"/>
</dbReference>
<evidence type="ECO:0008006" key="6">
    <source>
        <dbReference type="Google" id="ProtNLM"/>
    </source>
</evidence>
<dbReference type="EMBL" id="JAGPYM010000011">
    <property type="protein sequence ID" value="KAH6889174.1"/>
    <property type="molecule type" value="Genomic_DNA"/>
</dbReference>
<keyword evidence="5" id="KW-1185">Reference proteome</keyword>
<reference evidence="4 5" key="1">
    <citation type="journal article" date="2021" name="Nat. Commun.">
        <title>Genetic determinants of endophytism in the Arabidopsis root mycobiome.</title>
        <authorList>
            <person name="Mesny F."/>
            <person name="Miyauchi S."/>
            <person name="Thiergart T."/>
            <person name="Pickel B."/>
            <person name="Atanasova L."/>
            <person name="Karlsson M."/>
            <person name="Huettel B."/>
            <person name="Barry K.W."/>
            <person name="Haridas S."/>
            <person name="Chen C."/>
            <person name="Bauer D."/>
            <person name="Andreopoulos W."/>
            <person name="Pangilinan J."/>
            <person name="LaButti K."/>
            <person name="Riley R."/>
            <person name="Lipzen A."/>
            <person name="Clum A."/>
            <person name="Drula E."/>
            <person name="Henrissat B."/>
            <person name="Kohler A."/>
            <person name="Grigoriev I.V."/>
            <person name="Martin F.M."/>
            <person name="Hacquard S."/>
        </authorList>
    </citation>
    <scope>NUCLEOTIDE SEQUENCE [LARGE SCALE GENOMIC DNA]</scope>
    <source>
        <strain evidence="4 5">MPI-CAGE-CH-0241</strain>
    </source>
</reference>
<dbReference type="Gene3D" id="3.40.50.720">
    <property type="entry name" value="NAD(P)-binding Rossmann-like Domain"/>
    <property type="match status" value="1"/>
</dbReference>
<comment type="caution">
    <text evidence="4">The sequence shown here is derived from an EMBL/GenBank/DDBJ whole genome shotgun (WGS) entry which is preliminary data.</text>
</comment>
<evidence type="ECO:0000313" key="4">
    <source>
        <dbReference type="EMBL" id="KAH6889174.1"/>
    </source>
</evidence>
<dbReference type="InterPro" id="IPR051911">
    <property type="entry name" value="SDR_oxidoreductase"/>
</dbReference>
<dbReference type="PANTHER" id="PTHR43976:SF16">
    <property type="entry name" value="SHORT-CHAIN DEHYDROGENASE_REDUCTASE FAMILY PROTEIN"/>
    <property type="match status" value="1"/>
</dbReference>
<name>A0A9P8W4J1_9HYPO</name>
<dbReference type="AlphaFoldDB" id="A0A9P8W4J1"/>
<dbReference type="SUPFAM" id="SSF51735">
    <property type="entry name" value="NAD(P)-binding Rossmann-fold domains"/>
    <property type="match status" value="1"/>
</dbReference>
<evidence type="ECO:0000313" key="5">
    <source>
        <dbReference type="Proteomes" id="UP000777438"/>
    </source>
</evidence>
<dbReference type="PRINTS" id="PR00081">
    <property type="entry name" value="GDHRDH"/>
</dbReference>
<dbReference type="PRINTS" id="PR00080">
    <property type="entry name" value="SDRFAMILY"/>
</dbReference>
<evidence type="ECO:0000256" key="3">
    <source>
        <dbReference type="RuleBase" id="RU000363"/>
    </source>
</evidence>
<sequence length="273" mass="29183">MAKVWFVTGSSRGLGLALVEIILRSGDIVVATARKTDSLQHLVDKYGPDRVLAVSLDVTNNEQVVDAVDETIKTFGRIDVVVNNAGYADFAAIEDMSLDSFHAQLDVNFFGVVYVTKAIVPVMRKQGSGHIIQVSSIGGRITAPGYSAYQSAKWALGGFSSCLSQEVAPFGIKVTVLEPGGMDTDWAATSSKGVGEISEPYQQTVGAFWDAFSQSKGSWSSPADMADLIWKIPSLSDPPLRLLAGRATVAHAKMASEALAASDEKWEHVTKTV</sequence>
<keyword evidence="2" id="KW-0560">Oxidoreductase</keyword>
<dbReference type="GO" id="GO:0016491">
    <property type="term" value="F:oxidoreductase activity"/>
    <property type="evidence" value="ECO:0007669"/>
    <property type="project" value="UniProtKB-KW"/>
</dbReference>
<comment type="similarity">
    <text evidence="1 3">Belongs to the short-chain dehydrogenases/reductases (SDR) family.</text>
</comment>
<dbReference type="InterPro" id="IPR036291">
    <property type="entry name" value="NAD(P)-bd_dom_sf"/>
</dbReference>
<dbReference type="OrthoDB" id="1933717at2759"/>
<dbReference type="NCBIfam" id="NF006114">
    <property type="entry name" value="PRK08263.1"/>
    <property type="match status" value="1"/>
</dbReference>
<dbReference type="Proteomes" id="UP000777438">
    <property type="component" value="Unassembled WGS sequence"/>
</dbReference>
<dbReference type="InterPro" id="IPR002347">
    <property type="entry name" value="SDR_fam"/>
</dbReference>
<protein>
    <recommendedName>
        <fullName evidence="6">Oxidoreductase</fullName>
    </recommendedName>
</protein>
<gene>
    <name evidence="4" type="ORF">B0T10DRAFT_487488</name>
</gene>
<dbReference type="Pfam" id="PF00106">
    <property type="entry name" value="adh_short"/>
    <property type="match status" value="1"/>
</dbReference>
<evidence type="ECO:0000256" key="2">
    <source>
        <dbReference type="ARBA" id="ARBA00023002"/>
    </source>
</evidence>
<dbReference type="PANTHER" id="PTHR43976">
    <property type="entry name" value="SHORT CHAIN DEHYDROGENASE"/>
    <property type="match status" value="1"/>
</dbReference>
<evidence type="ECO:0000256" key="1">
    <source>
        <dbReference type="ARBA" id="ARBA00006484"/>
    </source>
</evidence>